<keyword evidence="5" id="KW-0732">Signal</keyword>
<feature type="domain" description="Thioredoxin" evidence="6">
    <location>
        <begin position="314"/>
        <end position="453"/>
    </location>
</feature>
<dbReference type="RefSeq" id="WP_022161081.1">
    <property type="nucleotide sequence ID" value="NZ_BAABYK010000001.1"/>
</dbReference>
<keyword evidence="2" id="KW-0201">Cytochrome c-type biogenesis</keyword>
<reference evidence="7 8" key="1">
    <citation type="submission" date="2018-08" db="EMBL/GenBank/DDBJ databases">
        <title>A genome reference for cultivated species of the human gut microbiota.</title>
        <authorList>
            <person name="Zou Y."/>
            <person name="Xue W."/>
            <person name="Luo G."/>
        </authorList>
    </citation>
    <scope>NUCLEOTIDE SEQUENCE [LARGE SCALE GENOMIC DNA]</scope>
    <source>
        <strain evidence="7 8">AF16-14</strain>
    </source>
</reference>
<accession>A0A412TU77</accession>
<keyword evidence="4" id="KW-0676">Redox-active center</keyword>
<evidence type="ECO:0000256" key="4">
    <source>
        <dbReference type="ARBA" id="ARBA00023284"/>
    </source>
</evidence>
<evidence type="ECO:0000256" key="5">
    <source>
        <dbReference type="SAM" id="SignalP"/>
    </source>
</evidence>
<dbReference type="InterPro" id="IPR036249">
    <property type="entry name" value="Thioredoxin-like_sf"/>
</dbReference>
<dbReference type="GO" id="GO:0017004">
    <property type="term" value="P:cytochrome complex assembly"/>
    <property type="evidence" value="ECO:0007669"/>
    <property type="project" value="UniProtKB-KW"/>
</dbReference>
<evidence type="ECO:0000256" key="2">
    <source>
        <dbReference type="ARBA" id="ARBA00022748"/>
    </source>
</evidence>
<feature type="chain" id="PRO_5019532338" evidence="5">
    <location>
        <begin position="18"/>
        <end position="456"/>
    </location>
</feature>
<dbReference type="AlphaFoldDB" id="A0A412TU77"/>
<proteinExistence type="predicted"/>
<dbReference type="PROSITE" id="PS51352">
    <property type="entry name" value="THIOREDOXIN_2"/>
    <property type="match status" value="1"/>
</dbReference>
<dbReference type="CDD" id="cd02966">
    <property type="entry name" value="TlpA_like_family"/>
    <property type="match status" value="1"/>
</dbReference>
<dbReference type="PANTHER" id="PTHR42852:SF6">
    <property type="entry name" value="THIOL:DISULFIDE INTERCHANGE PROTEIN DSBE"/>
    <property type="match status" value="1"/>
</dbReference>
<dbReference type="GO" id="GO:0030313">
    <property type="term" value="C:cell envelope"/>
    <property type="evidence" value="ECO:0007669"/>
    <property type="project" value="UniProtKB-SubCell"/>
</dbReference>
<dbReference type="EMBL" id="QRYC01000005">
    <property type="protein sequence ID" value="RGU57427.1"/>
    <property type="molecule type" value="Genomic_DNA"/>
</dbReference>
<protein>
    <submittedName>
        <fullName evidence="7">TlpA family protein disulfide reductase</fullName>
    </submittedName>
</protein>
<evidence type="ECO:0000313" key="8">
    <source>
        <dbReference type="Proteomes" id="UP000284243"/>
    </source>
</evidence>
<gene>
    <name evidence="7" type="ORF">DWW57_05555</name>
</gene>
<dbReference type="GO" id="GO:0016491">
    <property type="term" value="F:oxidoreductase activity"/>
    <property type="evidence" value="ECO:0007669"/>
    <property type="project" value="InterPro"/>
</dbReference>
<organism evidence="7 8">
    <name type="scientific">Odoribacter splanchnicus</name>
    <dbReference type="NCBI Taxonomy" id="28118"/>
    <lineage>
        <taxon>Bacteria</taxon>
        <taxon>Pseudomonadati</taxon>
        <taxon>Bacteroidota</taxon>
        <taxon>Bacteroidia</taxon>
        <taxon>Bacteroidales</taxon>
        <taxon>Odoribacteraceae</taxon>
        <taxon>Odoribacter</taxon>
    </lineage>
</organism>
<dbReference type="InterPro" id="IPR013766">
    <property type="entry name" value="Thioredoxin_domain"/>
</dbReference>
<dbReference type="Proteomes" id="UP000284243">
    <property type="component" value="Unassembled WGS sequence"/>
</dbReference>
<dbReference type="PANTHER" id="PTHR42852">
    <property type="entry name" value="THIOL:DISULFIDE INTERCHANGE PROTEIN DSBE"/>
    <property type="match status" value="1"/>
</dbReference>
<dbReference type="SUPFAM" id="SSF52833">
    <property type="entry name" value="Thioredoxin-like"/>
    <property type="match status" value="1"/>
</dbReference>
<comment type="caution">
    <text evidence="7">The sequence shown here is derived from an EMBL/GenBank/DDBJ whole genome shotgun (WGS) entry which is preliminary data.</text>
</comment>
<dbReference type="Gene3D" id="3.40.30.10">
    <property type="entry name" value="Glutaredoxin"/>
    <property type="match status" value="1"/>
</dbReference>
<dbReference type="Pfam" id="PF08534">
    <property type="entry name" value="Redoxin"/>
    <property type="match status" value="1"/>
</dbReference>
<dbReference type="InterPro" id="IPR050553">
    <property type="entry name" value="Thioredoxin_ResA/DsbE_sf"/>
</dbReference>
<evidence type="ECO:0000313" key="7">
    <source>
        <dbReference type="EMBL" id="RGU57427.1"/>
    </source>
</evidence>
<name>A0A412TU77_9BACT</name>
<comment type="subcellular location">
    <subcellularLocation>
        <location evidence="1">Cell envelope</location>
    </subcellularLocation>
</comment>
<feature type="signal peptide" evidence="5">
    <location>
        <begin position="1"/>
        <end position="17"/>
    </location>
</feature>
<keyword evidence="3" id="KW-1015">Disulfide bond</keyword>
<evidence type="ECO:0000259" key="6">
    <source>
        <dbReference type="PROSITE" id="PS51352"/>
    </source>
</evidence>
<evidence type="ECO:0000256" key="1">
    <source>
        <dbReference type="ARBA" id="ARBA00004196"/>
    </source>
</evidence>
<evidence type="ECO:0000256" key="3">
    <source>
        <dbReference type="ARBA" id="ARBA00023157"/>
    </source>
</evidence>
<dbReference type="InterPro" id="IPR013740">
    <property type="entry name" value="Redoxin"/>
</dbReference>
<sequence length="456" mass="53186">MKVLVLFIAMVCAIACTTTETILDFNLVEGSINKLDSAYVIFQEQAYRFPLDAQGKGTLKMNIKEDGFAILVYGKLSTNIYLKQGNTLKVIWDKEDWRGGKMQVVSDDGGINEYIRLNIEKSFKKATECSFTLEEDSFMDKVEQTIRELSAGIDSTNFAPEIKDILKASSKYEVLYWIYKYPRFHNFGKRMSQEEYLAFKRFNEYMFDKFEAHPEYLCLTAYREYAVNWFYELMQLRCFGEPYILKKEKACQYILEHVKNAELREYALAETITPYIKSYGIEGAENIIECFRTNVKNPMYVNLFESYYTIWKQISPGSFACDFRYSDVDGKQVRLSDFKGKYVFIDIWATWCKPCCYEIPFIQEIEHRLAGKDVVFVSISTDKDTDVWRKKVKEENMGGIQLNIGKDRSFTNYFYVTSIPRFIIIDPEQKIVTAHAPKPSSGELEKLLNKLLEKQG</sequence>